<feature type="chain" id="PRO_5035853100" description="Secreted protein" evidence="1">
    <location>
        <begin position="23"/>
        <end position="86"/>
    </location>
</feature>
<accession>A0A8T2JBR1</accession>
<feature type="signal peptide" evidence="1">
    <location>
        <begin position="1"/>
        <end position="22"/>
    </location>
</feature>
<evidence type="ECO:0000313" key="2">
    <source>
        <dbReference type="EMBL" id="KAG8440051.1"/>
    </source>
</evidence>
<evidence type="ECO:0000256" key="1">
    <source>
        <dbReference type="SAM" id="SignalP"/>
    </source>
</evidence>
<keyword evidence="1" id="KW-0732">Signal</keyword>
<evidence type="ECO:0000313" key="3">
    <source>
        <dbReference type="Proteomes" id="UP000812440"/>
    </source>
</evidence>
<gene>
    <name evidence="2" type="ORF">GDO86_006009</name>
</gene>
<proteinExistence type="predicted"/>
<comment type="caution">
    <text evidence="2">The sequence shown here is derived from an EMBL/GenBank/DDBJ whole genome shotgun (WGS) entry which is preliminary data.</text>
</comment>
<name>A0A8T2JBR1_9PIPI</name>
<organism evidence="2 3">
    <name type="scientific">Hymenochirus boettgeri</name>
    <name type="common">Congo dwarf clawed frog</name>
    <dbReference type="NCBI Taxonomy" id="247094"/>
    <lineage>
        <taxon>Eukaryota</taxon>
        <taxon>Metazoa</taxon>
        <taxon>Chordata</taxon>
        <taxon>Craniata</taxon>
        <taxon>Vertebrata</taxon>
        <taxon>Euteleostomi</taxon>
        <taxon>Amphibia</taxon>
        <taxon>Batrachia</taxon>
        <taxon>Anura</taxon>
        <taxon>Pipoidea</taxon>
        <taxon>Pipidae</taxon>
        <taxon>Pipinae</taxon>
        <taxon>Hymenochirus</taxon>
    </lineage>
</organism>
<dbReference type="Proteomes" id="UP000812440">
    <property type="component" value="Chromosome 3"/>
</dbReference>
<reference evidence="2" key="1">
    <citation type="thesis" date="2020" institute="ProQuest LLC" country="789 East Eisenhower Parkway, Ann Arbor, MI, USA">
        <title>Comparative Genomics and Chromosome Evolution.</title>
        <authorList>
            <person name="Mudd A.B."/>
        </authorList>
    </citation>
    <scope>NUCLEOTIDE SEQUENCE</scope>
    <source>
        <strain evidence="2">Female2</strain>
        <tissue evidence="2">Blood</tissue>
    </source>
</reference>
<sequence>MGLSAVRARLSIACSSVLCVLGRLCSRCLETFPRHWDGNLGVNSPQDSFRIQIVSGAKQLCYLPHAMPTPQETFPPIFLNLKPSNN</sequence>
<evidence type="ECO:0008006" key="4">
    <source>
        <dbReference type="Google" id="ProtNLM"/>
    </source>
</evidence>
<dbReference type="AlphaFoldDB" id="A0A8T2JBR1"/>
<protein>
    <recommendedName>
        <fullName evidence="4">Secreted protein</fullName>
    </recommendedName>
</protein>
<keyword evidence="3" id="KW-1185">Reference proteome</keyword>
<dbReference type="EMBL" id="JAACNH010000006">
    <property type="protein sequence ID" value="KAG8440051.1"/>
    <property type="molecule type" value="Genomic_DNA"/>
</dbReference>